<protein>
    <recommendedName>
        <fullName evidence="1">HTH marR-type domain-containing protein</fullName>
    </recommendedName>
</protein>
<feature type="domain" description="HTH marR-type" evidence="1">
    <location>
        <begin position="4"/>
        <end position="144"/>
    </location>
</feature>
<dbReference type="EMBL" id="WEGI01000010">
    <property type="protein sequence ID" value="MQY29058.1"/>
    <property type="molecule type" value="Genomic_DNA"/>
</dbReference>
<dbReference type="SMART" id="SM00347">
    <property type="entry name" value="HTH_MARR"/>
    <property type="match status" value="1"/>
</dbReference>
<dbReference type="InterPro" id="IPR036388">
    <property type="entry name" value="WH-like_DNA-bd_sf"/>
</dbReference>
<dbReference type="PROSITE" id="PS50995">
    <property type="entry name" value="HTH_MARR_2"/>
    <property type="match status" value="1"/>
</dbReference>
<dbReference type="PANTHER" id="PTHR39515:SF2">
    <property type="entry name" value="HTH-TYPE TRANSCRIPTIONAL REGULATOR RV0880"/>
    <property type="match status" value="1"/>
</dbReference>
<dbReference type="Proteomes" id="UP000431401">
    <property type="component" value="Unassembled WGS sequence"/>
</dbReference>
<dbReference type="GO" id="GO:0003700">
    <property type="term" value="F:DNA-binding transcription factor activity"/>
    <property type="evidence" value="ECO:0007669"/>
    <property type="project" value="InterPro"/>
</dbReference>
<evidence type="ECO:0000313" key="2">
    <source>
        <dbReference type="EMBL" id="MQY29058.1"/>
    </source>
</evidence>
<evidence type="ECO:0000259" key="1">
    <source>
        <dbReference type="PROSITE" id="PS50995"/>
    </source>
</evidence>
<dbReference type="Gene3D" id="1.10.287.100">
    <property type="match status" value="1"/>
</dbReference>
<dbReference type="RefSeq" id="WP_153345574.1">
    <property type="nucleotide sequence ID" value="NZ_WEGI01000010.1"/>
</dbReference>
<sequence length="148" mass="16493">MDSTQTVSESAVRAARELRVLISRLRRRFLEASDSHELTPSQMSVLSRLKKRGDSTASDLATAERVRPQAVAATLAVLDERGFVERHTDPADRRRQVVSLTRAGRDLLDDRGQAGQEWLSAALQEHFTEAERATVLDALAILERLTSE</sequence>
<comment type="caution">
    <text evidence="2">The sequence shown here is derived from an EMBL/GenBank/DDBJ whole genome shotgun (WGS) entry which is preliminary data.</text>
</comment>
<gene>
    <name evidence="2" type="ORF">NRB56_46470</name>
</gene>
<organism evidence="2 3">
    <name type="scientific">Nocardia aurantia</name>
    <dbReference type="NCBI Taxonomy" id="2585199"/>
    <lineage>
        <taxon>Bacteria</taxon>
        <taxon>Bacillati</taxon>
        <taxon>Actinomycetota</taxon>
        <taxon>Actinomycetes</taxon>
        <taxon>Mycobacteriales</taxon>
        <taxon>Nocardiaceae</taxon>
        <taxon>Nocardia</taxon>
    </lineage>
</organism>
<accession>A0A7K0DTZ6</accession>
<dbReference type="PANTHER" id="PTHR39515">
    <property type="entry name" value="CONSERVED PROTEIN"/>
    <property type="match status" value="1"/>
</dbReference>
<keyword evidence="3" id="KW-1185">Reference proteome</keyword>
<proteinExistence type="predicted"/>
<evidence type="ECO:0000313" key="3">
    <source>
        <dbReference type="Proteomes" id="UP000431401"/>
    </source>
</evidence>
<dbReference type="InterPro" id="IPR036390">
    <property type="entry name" value="WH_DNA-bd_sf"/>
</dbReference>
<dbReference type="Pfam" id="PF01047">
    <property type="entry name" value="MarR"/>
    <property type="match status" value="1"/>
</dbReference>
<dbReference type="SUPFAM" id="SSF46785">
    <property type="entry name" value="Winged helix' DNA-binding domain"/>
    <property type="match status" value="1"/>
</dbReference>
<dbReference type="InterPro" id="IPR000835">
    <property type="entry name" value="HTH_MarR-typ"/>
</dbReference>
<dbReference type="AlphaFoldDB" id="A0A7K0DTZ6"/>
<reference evidence="2 3" key="1">
    <citation type="submission" date="2019-10" db="EMBL/GenBank/DDBJ databases">
        <title>Nocardia macrotermitis sp. nov. and Nocardia aurantia sp. nov., isolated from the gut of fungus growing-termite Macrotermes natalensis.</title>
        <authorList>
            <person name="Benndorf R."/>
            <person name="Schwitalla J."/>
            <person name="Martin K."/>
            <person name="De Beer W."/>
            <person name="Kaster A.-K."/>
            <person name="Vollmers J."/>
            <person name="Poulsen M."/>
            <person name="Beemelmanns C."/>
        </authorList>
    </citation>
    <scope>NUCLEOTIDE SEQUENCE [LARGE SCALE GENOMIC DNA]</scope>
    <source>
        <strain evidence="2 3">RB56</strain>
    </source>
</reference>
<name>A0A7K0DTZ6_9NOCA</name>
<dbReference type="InterPro" id="IPR052526">
    <property type="entry name" value="HTH-type_Bedaq_tolerance"/>
</dbReference>
<dbReference type="Gene3D" id="1.10.10.10">
    <property type="entry name" value="Winged helix-like DNA-binding domain superfamily/Winged helix DNA-binding domain"/>
    <property type="match status" value="1"/>
</dbReference>
<dbReference type="OrthoDB" id="3215377at2"/>